<dbReference type="InterPro" id="IPR050992">
    <property type="entry name" value="CheZ_family_phosphatases"/>
</dbReference>
<keyword evidence="4" id="KW-1185">Reference proteome</keyword>
<dbReference type="GO" id="GO:0006935">
    <property type="term" value="P:chemotaxis"/>
    <property type="evidence" value="ECO:0007669"/>
    <property type="project" value="UniProtKB-KW"/>
</dbReference>
<protein>
    <submittedName>
        <fullName evidence="3">Chemotaxis protein CheX</fullName>
    </submittedName>
</protein>
<dbReference type="CDD" id="cd17910">
    <property type="entry name" value="CheC_ClassII"/>
    <property type="match status" value="1"/>
</dbReference>
<organism evidence="3 4">
    <name type="scientific">Phenylobacterium hankyongense</name>
    <dbReference type="NCBI Taxonomy" id="1813876"/>
    <lineage>
        <taxon>Bacteria</taxon>
        <taxon>Pseudomonadati</taxon>
        <taxon>Pseudomonadota</taxon>
        <taxon>Alphaproteobacteria</taxon>
        <taxon>Caulobacterales</taxon>
        <taxon>Caulobacteraceae</taxon>
        <taxon>Phenylobacterium</taxon>
    </lineage>
</organism>
<dbReference type="GO" id="GO:0016787">
    <property type="term" value="F:hydrolase activity"/>
    <property type="evidence" value="ECO:0007669"/>
    <property type="project" value="UniProtKB-KW"/>
</dbReference>
<keyword evidence="2" id="KW-0378">Hydrolase</keyword>
<dbReference type="Gene3D" id="3.40.1550.10">
    <property type="entry name" value="CheC-like"/>
    <property type="match status" value="1"/>
</dbReference>
<dbReference type="SUPFAM" id="SSF103039">
    <property type="entry name" value="CheC-like"/>
    <property type="match status" value="1"/>
</dbReference>
<comment type="caution">
    <text evidence="3">The sequence shown here is derived from an EMBL/GenBank/DDBJ whole genome shotgun (WGS) entry which is preliminary data.</text>
</comment>
<gene>
    <name evidence="3" type="ORF">DJ021_14865</name>
</gene>
<dbReference type="EMBL" id="QFYP01000001">
    <property type="protein sequence ID" value="RAK60997.1"/>
    <property type="molecule type" value="Genomic_DNA"/>
</dbReference>
<accession>A0A328B2E9</accession>
<dbReference type="Proteomes" id="UP000249842">
    <property type="component" value="Unassembled WGS sequence"/>
</dbReference>
<evidence type="ECO:0000256" key="2">
    <source>
        <dbReference type="ARBA" id="ARBA00022801"/>
    </source>
</evidence>
<reference evidence="4" key="1">
    <citation type="submission" date="2018-05" db="EMBL/GenBank/DDBJ databases">
        <authorList>
            <person name="Li X."/>
        </authorList>
    </citation>
    <scope>NUCLEOTIDE SEQUENCE [LARGE SCALE GENOMIC DNA]</scope>
    <source>
        <strain evidence="4">HKS-05</strain>
    </source>
</reference>
<name>A0A328B2E9_9CAUL</name>
<dbReference type="AlphaFoldDB" id="A0A328B2E9"/>
<sequence length="219" mass="23828">MTNPSIELSELELDALTELVNLGVGRAANSLRDMVGEQVLLSVPTVRLVPRSEAVAILREREDSRLVAVHQVFEGDITGRALLIFPETKSLELVRAVTGGELPLEDIIELEQEALAETGNIILNGCLATIANMLQRSLKMSLPEILRGDGAALFNIAPPPEAGDVVMFLYIDFAVRERDIRGYVAMLMDMPSLVALQSLLQEFIARTTGEPPPLADARA</sequence>
<dbReference type="PANTHER" id="PTHR43693:SF1">
    <property type="entry name" value="PROTEIN PHOSPHATASE CHEZ"/>
    <property type="match status" value="1"/>
</dbReference>
<dbReference type="RefSeq" id="WP_111458289.1">
    <property type="nucleotide sequence ID" value="NZ_QFYP01000001.1"/>
</dbReference>
<evidence type="ECO:0000313" key="4">
    <source>
        <dbReference type="Proteomes" id="UP000249842"/>
    </source>
</evidence>
<proteinExistence type="predicted"/>
<evidence type="ECO:0000256" key="1">
    <source>
        <dbReference type="ARBA" id="ARBA00022500"/>
    </source>
</evidence>
<keyword evidence="1" id="KW-0145">Chemotaxis</keyword>
<dbReference type="OrthoDB" id="274823at2"/>
<dbReference type="InterPro" id="IPR028976">
    <property type="entry name" value="CheC-like_sf"/>
</dbReference>
<dbReference type="PANTHER" id="PTHR43693">
    <property type="entry name" value="PROTEIN PHOSPHATASE CHEZ"/>
    <property type="match status" value="1"/>
</dbReference>
<evidence type="ECO:0000313" key="3">
    <source>
        <dbReference type="EMBL" id="RAK60997.1"/>
    </source>
</evidence>